<dbReference type="PANTHER" id="PTHR36120">
    <property type="entry name" value="FUCOSE ISOMERASE"/>
    <property type="match status" value="1"/>
</dbReference>
<keyword evidence="5" id="KW-1185">Reference proteome</keyword>
<evidence type="ECO:0000313" key="4">
    <source>
        <dbReference type="EMBL" id="TNJ66653.1"/>
    </source>
</evidence>
<evidence type="ECO:0008006" key="6">
    <source>
        <dbReference type="Google" id="ProtNLM"/>
    </source>
</evidence>
<dbReference type="AlphaFoldDB" id="A0A5C4TC55"/>
<dbReference type="GO" id="GO:0005737">
    <property type="term" value="C:cytoplasm"/>
    <property type="evidence" value="ECO:0007669"/>
    <property type="project" value="InterPro"/>
</dbReference>
<evidence type="ECO:0000256" key="2">
    <source>
        <dbReference type="ARBA" id="ARBA00023277"/>
    </source>
</evidence>
<dbReference type="InterPro" id="IPR038583">
    <property type="entry name" value="AraA_N_sf"/>
</dbReference>
<dbReference type="GO" id="GO:0005996">
    <property type="term" value="P:monosaccharide metabolic process"/>
    <property type="evidence" value="ECO:0007669"/>
    <property type="project" value="InterPro"/>
</dbReference>
<dbReference type="Gene3D" id="3.40.50.10940">
    <property type="match status" value="1"/>
</dbReference>
<evidence type="ECO:0000313" key="5">
    <source>
        <dbReference type="Proteomes" id="UP000307943"/>
    </source>
</evidence>
<dbReference type="SUPFAM" id="SSF50443">
    <property type="entry name" value="FucI/AraA C-terminal domain-like"/>
    <property type="match status" value="1"/>
</dbReference>
<dbReference type="EMBL" id="VDCQ01000009">
    <property type="protein sequence ID" value="TNJ66653.1"/>
    <property type="molecule type" value="Genomic_DNA"/>
</dbReference>
<gene>
    <name evidence="4" type="ORF">FE784_08790</name>
</gene>
<feature type="region of interest" description="Disordered" evidence="3">
    <location>
        <begin position="34"/>
        <end position="123"/>
    </location>
</feature>
<evidence type="ECO:0000256" key="3">
    <source>
        <dbReference type="SAM" id="MobiDB-lite"/>
    </source>
</evidence>
<reference evidence="4 5" key="1">
    <citation type="submission" date="2019-05" db="EMBL/GenBank/DDBJ databases">
        <title>We sequenced the genome of Paenibacillus hemerocallicola KCTC 33185 for further insight into its adaptation and study the phylogeny of Paenibacillus.</title>
        <authorList>
            <person name="Narsing Rao M.P."/>
        </authorList>
    </citation>
    <scope>NUCLEOTIDE SEQUENCE [LARGE SCALE GENOMIC DNA]</scope>
    <source>
        <strain evidence="4 5">KCTC 33185</strain>
    </source>
</reference>
<accession>A0A5C4TC55</accession>
<dbReference type="SUPFAM" id="SSF53743">
    <property type="entry name" value="FucI/AraA N-terminal and middle domains"/>
    <property type="match status" value="1"/>
</dbReference>
<dbReference type="OrthoDB" id="5838738at2"/>
<dbReference type="GO" id="GO:0016861">
    <property type="term" value="F:intramolecular oxidoreductase activity, interconverting aldoses and ketoses"/>
    <property type="evidence" value="ECO:0007669"/>
    <property type="project" value="InterPro"/>
</dbReference>
<organism evidence="4 5">
    <name type="scientific">Paenibacillus hemerocallicola</name>
    <dbReference type="NCBI Taxonomy" id="1172614"/>
    <lineage>
        <taxon>Bacteria</taxon>
        <taxon>Bacillati</taxon>
        <taxon>Bacillota</taxon>
        <taxon>Bacilli</taxon>
        <taxon>Bacillales</taxon>
        <taxon>Paenibacillaceae</taxon>
        <taxon>Paenibacillus</taxon>
    </lineage>
</organism>
<keyword evidence="1" id="KW-0413">Isomerase</keyword>
<feature type="compositionally biased region" description="Basic and acidic residues" evidence="3">
    <location>
        <begin position="66"/>
        <end position="115"/>
    </location>
</feature>
<dbReference type="InterPro" id="IPR004216">
    <property type="entry name" value="Fuc/Ara_isomerase_C"/>
</dbReference>
<dbReference type="PANTHER" id="PTHR36120:SF1">
    <property type="entry name" value="L-FUCOSE ISOMERASE C-TERMINAL DOMAIN-CONTAINING PROTEIN"/>
    <property type="match status" value="1"/>
</dbReference>
<proteinExistence type="predicted"/>
<protein>
    <recommendedName>
        <fullName evidence="6">L-fucose isomerase C-terminal domain-containing protein</fullName>
    </recommendedName>
</protein>
<comment type="caution">
    <text evidence="4">The sequence shown here is derived from an EMBL/GenBank/DDBJ whole genome shotgun (WGS) entry which is preliminary data.</text>
</comment>
<evidence type="ECO:0000256" key="1">
    <source>
        <dbReference type="ARBA" id="ARBA00023235"/>
    </source>
</evidence>
<dbReference type="Proteomes" id="UP000307943">
    <property type="component" value="Unassembled WGS sequence"/>
</dbReference>
<name>A0A5C4TC55_9BACL</name>
<dbReference type="InterPro" id="IPR009015">
    <property type="entry name" value="Fucose_isomerase_N/cen_sf"/>
</dbReference>
<sequence length="618" mass="69351">MIRTTAWAASCSRASTIGRSPISCITMPSAYWRKSANNRDSQAAFGEESSRMSEAIQARPEQSNPEETRLKESGPGELEESRLKESKQEEPGESRPKESKRGEPGLEEPGSKPEEPELGELWSKPGEPEVIESFEVARGNVFGDLLSKRSEPRALKVGLVTVGFFEYWRMFQASFQEDVRNDMTLVYENLKRHVKHVVWPGLVHTLDTADEAGRRLKEEQVDLVIYVAGTYCPDYMAIQVLSHIREVPVLLFNTQGANRVNLSGSYAHMMRNSGLIANTQLAATFRKMGWYPDLKVVVGAHEEEAAYAEIGAYVRAYETYVGLQSLNIGVIGHVFRGMYDFEYDKTMIKGTLGPNVISIQVDHLLRQFREAADDDIRDIVSATKSRFNIVGLGDDDIERSAKFYYALRSTIERFRLDAVTLLGQHYTEEKTGTTPYLANTMLHEEGRYVVNTEGDVHGLIMMCIMNRLTGQTPAFAEWGEYDETLNAILMIHHGYANTDYATDRGTIKVNRSPEQWGLAGKGFGFEYTLKPGVVTLGHLINDAEGYKMLIVRGKALHVPDNIPCEEITALIQLESPVKSFLAALIKEGFAHHCIIAYGDLSEELSQIARFMKIRACVY</sequence>
<keyword evidence="2" id="KW-0119">Carbohydrate metabolism</keyword>